<evidence type="ECO:0000313" key="4">
    <source>
        <dbReference type="Proteomes" id="UP001583193"/>
    </source>
</evidence>
<name>A0ABR3XL42_9EURO</name>
<keyword evidence="1" id="KW-0175">Coiled coil</keyword>
<organism evidence="3 4">
    <name type="scientific">Paecilomyces lecythidis</name>
    <dbReference type="NCBI Taxonomy" id="3004212"/>
    <lineage>
        <taxon>Eukaryota</taxon>
        <taxon>Fungi</taxon>
        <taxon>Dikarya</taxon>
        <taxon>Ascomycota</taxon>
        <taxon>Pezizomycotina</taxon>
        <taxon>Eurotiomycetes</taxon>
        <taxon>Eurotiomycetidae</taxon>
        <taxon>Eurotiales</taxon>
        <taxon>Thermoascaceae</taxon>
        <taxon>Paecilomyces</taxon>
    </lineage>
</organism>
<evidence type="ECO:0000256" key="1">
    <source>
        <dbReference type="SAM" id="Coils"/>
    </source>
</evidence>
<dbReference type="EMBL" id="JAVDPF010000015">
    <property type="protein sequence ID" value="KAL1876699.1"/>
    <property type="molecule type" value="Genomic_DNA"/>
</dbReference>
<accession>A0ABR3XL42</accession>
<gene>
    <name evidence="3" type="ORF">Plec18167_005107</name>
</gene>
<evidence type="ECO:0000256" key="2">
    <source>
        <dbReference type="SAM" id="MobiDB-lite"/>
    </source>
</evidence>
<sequence length="457" mass="52794">MASSHGRSSGIPSNSQSLCVMYGPISSLSSQVNYAYGIVLMIKNVTSVRNLPEPTRLLSAHGGVNPEPTSPPGPTEVLASSVIDNLLANFEHEVKNSVSRVVREVKYVHEKDAQNLRQEIAQQEHERQIERQRREEAQTSLEREGLCRGREREELLAESSRKSQRIEDLERMLEEERARGQLLSEQKREAEYLNTKAQDQVYRLKMALGDQEQMEENSRTSQEKIETLSTRITEEEERNKEEIRKNGVLEAEKLGLQEELKHLQEKYGEEQTRANNLMRDYAQALQDNEALHRRNADNEAENNALRVQNEELERKCAEQKRSIEQLQAAHGHIQQEHDQLRASYSSLEEQHLVLTRTHAELQNSKELLKARYVRAIVALARCYRNKVMCLREDLDALWTAYTDSEGHSLDLQDNLDVLREPRRNTAAREWQNGEHDGIRRPRVQEPALVRRKSEMAL</sequence>
<comment type="caution">
    <text evidence="3">The sequence shown here is derived from an EMBL/GenBank/DDBJ whole genome shotgun (WGS) entry which is preliminary data.</text>
</comment>
<proteinExistence type="predicted"/>
<protein>
    <submittedName>
        <fullName evidence="3">Uncharacterized protein</fullName>
    </submittedName>
</protein>
<dbReference type="Proteomes" id="UP001583193">
    <property type="component" value="Unassembled WGS sequence"/>
</dbReference>
<feature type="compositionally biased region" description="Basic and acidic residues" evidence="2">
    <location>
        <begin position="216"/>
        <end position="226"/>
    </location>
</feature>
<reference evidence="3 4" key="1">
    <citation type="journal article" date="2024" name="IMA Fungus">
        <title>IMA Genome - F19 : A genome assembly and annotation guide to empower mycologists, including annotated draft genome sequences of Ceratocystis pirilliformis, Diaporthe australafricana, Fusarium ophioides, Paecilomyces lecythidis, and Sporothrix stenoceras.</title>
        <authorList>
            <person name="Aylward J."/>
            <person name="Wilson A.M."/>
            <person name="Visagie C.M."/>
            <person name="Spraker J."/>
            <person name="Barnes I."/>
            <person name="Buitendag C."/>
            <person name="Ceriani C."/>
            <person name="Del Mar Angel L."/>
            <person name="du Plessis D."/>
            <person name="Fuchs T."/>
            <person name="Gasser K."/>
            <person name="Kramer D."/>
            <person name="Li W."/>
            <person name="Munsamy K."/>
            <person name="Piso A."/>
            <person name="Price J.L."/>
            <person name="Sonnekus B."/>
            <person name="Thomas C."/>
            <person name="van der Nest A."/>
            <person name="van Dijk A."/>
            <person name="van Heerden A."/>
            <person name="van Vuuren N."/>
            <person name="Yilmaz N."/>
            <person name="Duong T.A."/>
            <person name="van der Merwe N.A."/>
            <person name="Wingfield M.J."/>
            <person name="Wingfield B.D."/>
        </authorList>
    </citation>
    <scope>NUCLEOTIDE SEQUENCE [LARGE SCALE GENOMIC DNA]</scope>
    <source>
        <strain evidence="3 4">CMW 18167</strain>
    </source>
</reference>
<feature type="coiled-coil region" evidence="1">
    <location>
        <begin position="106"/>
        <end position="186"/>
    </location>
</feature>
<keyword evidence="4" id="KW-1185">Reference proteome</keyword>
<evidence type="ECO:0000313" key="3">
    <source>
        <dbReference type="EMBL" id="KAL1876699.1"/>
    </source>
</evidence>
<feature type="region of interest" description="Disordered" evidence="2">
    <location>
        <begin position="212"/>
        <end position="239"/>
    </location>
</feature>